<evidence type="ECO:0000256" key="2">
    <source>
        <dbReference type="ARBA" id="ARBA00023015"/>
    </source>
</evidence>
<feature type="region of interest" description="Disordered" evidence="6">
    <location>
        <begin position="27"/>
        <end position="149"/>
    </location>
</feature>
<dbReference type="InterPro" id="IPR016177">
    <property type="entry name" value="DNA-bd_dom_sf"/>
</dbReference>
<keyword evidence="9" id="KW-1185">Reference proteome</keyword>
<dbReference type="PROSITE" id="PS51032">
    <property type="entry name" value="AP2_ERF"/>
    <property type="match status" value="1"/>
</dbReference>
<evidence type="ECO:0000256" key="6">
    <source>
        <dbReference type="SAM" id="MobiDB-lite"/>
    </source>
</evidence>
<dbReference type="EMBL" id="CAUYUJ010014459">
    <property type="protein sequence ID" value="CAK0841501.1"/>
    <property type="molecule type" value="Genomic_DNA"/>
</dbReference>
<keyword evidence="4" id="KW-0804">Transcription</keyword>
<feature type="compositionally biased region" description="Low complexity" evidence="6">
    <location>
        <begin position="46"/>
        <end position="59"/>
    </location>
</feature>
<feature type="compositionally biased region" description="Basic residues" evidence="6">
    <location>
        <begin position="77"/>
        <end position="109"/>
    </location>
</feature>
<keyword evidence="5" id="KW-0539">Nucleus</keyword>
<accession>A0ABN9T9D9</accession>
<evidence type="ECO:0000256" key="3">
    <source>
        <dbReference type="ARBA" id="ARBA00023125"/>
    </source>
</evidence>
<organism evidence="8 9">
    <name type="scientific">Prorocentrum cordatum</name>
    <dbReference type="NCBI Taxonomy" id="2364126"/>
    <lineage>
        <taxon>Eukaryota</taxon>
        <taxon>Sar</taxon>
        <taxon>Alveolata</taxon>
        <taxon>Dinophyceae</taxon>
        <taxon>Prorocentrales</taxon>
        <taxon>Prorocentraceae</taxon>
        <taxon>Prorocentrum</taxon>
    </lineage>
</organism>
<comment type="subcellular location">
    <subcellularLocation>
        <location evidence="1">Nucleus</location>
    </subcellularLocation>
</comment>
<name>A0ABN9T9D9_9DINO</name>
<comment type="caution">
    <text evidence="8">The sequence shown here is derived from an EMBL/GenBank/DDBJ whole genome shotgun (WGS) entry which is preliminary data.</text>
</comment>
<feature type="domain" description="AP2/ERF" evidence="7">
    <location>
        <begin position="146"/>
        <end position="190"/>
    </location>
</feature>
<feature type="compositionally biased region" description="Basic and acidic residues" evidence="6">
    <location>
        <begin position="110"/>
        <end position="124"/>
    </location>
</feature>
<proteinExistence type="predicted"/>
<evidence type="ECO:0000313" key="9">
    <source>
        <dbReference type="Proteomes" id="UP001189429"/>
    </source>
</evidence>
<dbReference type="InterPro" id="IPR036955">
    <property type="entry name" value="AP2/ERF_dom_sf"/>
</dbReference>
<evidence type="ECO:0000256" key="5">
    <source>
        <dbReference type="ARBA" id="ARBA00023242"/>
    </source>
</evidence>
<evidence type="ECO:0000256" key="4">
    <source>
        <dbReference type="ARBA" id="ARBA00023163"/>
    </source>
</evidence>
<protein>
    <recommendedName>
        <fullName evidence="7">AP2/ERF domain-containing protein</fullName>
    </recommendedName>
</protein>
<keyword evidence="3" id="KW-0238">DNA-binding</keyword>
<reference evidence="8" key="1">
    <citation type="submission" date="2023-10" db="EMBL/GenBank/DDBJ databases">
        <authorList>
            <person name="Chen Y."/>
            <person name="Shah S."/>
            <person name="Dougan E. K."/>
            <person name="Thang M."/>
            <person name="Chan C."/>
        </authorList>
    </citation>
    <scope>NUCLEOTIDE SEQUENCE [LARGE SCALE GENOMIC DNA]</scope>
</reference>
<evidence type="ECO:0000259" key="7">
    <source>
        <dbReference type="PROSITE" id="PS51032"/>
    </source>
</evidence>
<keyword evidence="2" id="KW-0805">Transcription regulation</keyword>
<dbReference type="Gene3D" id="3.30.730.10">
    <property type="entry name" value="AP2/ERF domain"/>
    <property type="match status" value="1"/>
</dbReference>
<evidence type="ECO:0000256" key="1">
    <source>
        <dbReference type="ARBA" id="ARBA00004123"/>
    </source>
</evidence>
<dbReference type="SUPFAM" id="SSF54171">
    <property type="entry name" value="DNA-binding domain"/>
    <property type="match status" value="1"/>
</dbReference>
<dbReference type="Proteomes" id="UP001189429">
    <property type="component" value="Unassembled WGS sequence"/>
</dbReference>
<gene>
    <name evidence="8" type="ORF">PCOR1329_LOCUS36681</name>
</gene>
<evidence type="ECO:0000313" key="8">
    <source>
        <dbReference type="EMBL" id="CAK0841501.1"/>
    </source>
</evidence>
<dbReference type="SMART" id="SM00380">
    <property type="entry name" value="AP2"/>
    <property type="match status" value="1"/>
</dbReference>
<dbReference type="InterPro" id="IPR001471">
    <property type="entry name" value="AP2/ERF_dom"/>
</dbReference>
<sequence>MQQWPKPAKRDDKGPACRIRCRFFSTWGRTGPQCSWDGGVRERSQAEPTEAAAAKLPAKVAKRTAARSAAGTEAAGKKKKKKDKKAKKERKDKKDKKGKRDKKDKKEKRARGPEEAAKKAKLADTAHATTDSKGLLVRTHGKHSSRYLGVSLNRSTGKWQATLVQPSGSREDLGQFGTEEEAARVYTNAVRTQEVLLAKPAGAASASQAPAATAPATSAPESGASGSG</sequence>
<feature type="non-terminal residue" evidence="8">
    <location>
        <position position="228"/>
    </location>
</feature>
<feature type="region of interest" description="Disordered" evidence="6">
    <location>
        <begin position="201"/>
        <end position="228"/>
    </location>
</feature>